<organism evidence="3 4">
    <name type="scientific">Paenirhodobacter populi</name>
    <dbReference type="NCBI Taxonomy" id="2306993"/>
    <lineage>
        <taxon>Bacteria</taxon>
        <taxon>Pseudomonadati</taxon>
        <taxon>Pseudomonadota</taxon>
        <taxon>Alphaproteobacteria</taxon>
        <taxon>Rhodobacterales</taxon>
        <taxon>Rhodobacter group</taxon>
        <taxon>Paenirhodobacter</taxon>
    </lineage>
</organism>
<proteinExistence type="predicted"/>
<keyword evidence="1" id="KW-0175">Coiled coil</keyword>
<keyword evidence="4" id="KW-1185">Reference proteome</keyword>
<name>A0A443J1N6_9RHOB</name>
<gene>
    <name evidence="3" type="ORF">D2T33_03305</name>
</gene>
<dbReference type="AlphaFoldDB" id="A0A443J1N6"/>
<protein>
    <recommendedName>
        <fullName evidence="2">Bacteriophage tail tape measure N-terminal domain-containing protein</fullName>
    </recommendedName>
</protein>
<dbReference type="Proteomes" id="UP000285710">
    <property type="component" value="Unassembled WGS sequence"/>
</dbReference>
<sequence>MADAKAFNISVVFRADTAAAKAGVAELRQELGTVGTATGSVATAANQNTAALTNNASAAKSAANAQAELAAAAKRAGDQVRAATSAASTLPSFSVVQQSLPANLSGMAGASGMAAQSSALAIANTHLSESFRQVGQSAAASVREAALYRQELDAVRARLNPLFAASRQYELELREIAEAERMGAISALEAAAARDRAAAAMAPMANGIRQVGVSAGAAAAYTQNLTFQMNDIAMMMAAGQNPIMLMMQQGTQVNQVLGQMRASGMSVGTALRTSFLGMVGGANLATMAVIGLGAAAAQYFMSADEKAKTFEETLDELSSSTKDLGAAMSEAKRSIWDLRGEFGEGATAAREMNLALLELARIESLDKLTTVAEGLKAKFDGLIEQVDRFNTASRNAGGAFREDWLAQAQTAIRQIQSEFGLTIVQATQVAEGLRKMGDTSNVSGVVEGAQQLTRVLSQAKDESGNIPPELRAAAVEAGKAAIEALRLQGNTKAIEEITKVLAGVDLGKPFRDANTAAATLAGTVASLNLSNIGKAAQLAVLQDGGSESAAEVAGKIAQKRAELADALASGDPEARELLSSYEAELNAEAGYGEQISAIVKARAEAARAAAAAARSEDKASAKEAEAVRDLIASKKTELAVLRETDPVQKEMLRNRETLAAATPKQKAEIEGLITAYQAEKEQLDEIQQTNEGVKSSLQSGFTSLITGADSFGDALGRVASRLADMAAGSLFDSIWSAGLGSMMGGATSWLVPGKADGGQVLGAGGPREDNLLHWLSNGEYVVNAAATGENLALLEAINAGADRRQILTMILGGRAPALADGGRVGSVSFAPAPAIFGGASGGMGGAGGRQPLAITANINVTGAQGDKQILAMVQAGMSEAISQGMEYFDREVLPMRISEVVNDPRRQG</sequence>
<comment type="caution">
    <text evidence="3">The sequence shown here is derived from an EMBL/GenBank/DDBJ whole genome shotgun (WGS) entry which is preliminary data.</text>
</comment>
<evidence type="ECO:0000313" key="3">
    <source>
        <dbReference type="EMBL" id="RWR14256.1"/>
    </source>
</evidence>
<feature type="coiled-coil region" evidence="1">
    <location>
        <begin position="669"/>
        <end position="696"/>
    </location>
</feature>
<evidence type="ECO:0000256" key="1">
    <source>
        <dbReference type="SAM" id="Coils"/>
    </source>
</evidence>
<evidence type="ECO:0000313" key="4">
    <source>
        <dbReference type="Proteomes" id="UP000285710"/>
    </source>
</evidence>
<evidence type="ECO:0000259" key="2">
    <source>
        <dbReference type="Pfam" id="PF06791"/>
    </source>
</evidence>
<dbReference type="Pfam" id="PF06791">
    <property type="entry name" value="TMP_2"/>
    <property type="match status" value="1"/>
</dbReference>
<accession>A0A443J1N6</accession>
<dbReference type="RefSeq" id="WP_128268830.1">
    <property type="nucleotide sequence ID" value="NZ_SAUW01000003.1"/>
</dbReference>
<dbReference type="EMBL" id="SAUW01000003">
    <property type="protein sequence ID" value="RWR14256.1"/>
    <property type="molecule type" value="Genomic_DNA"/>
</dbReference>
<dbReference type="InterPro" id="IPR009628">
    <property type="entry name" value="Phage_tape_measure_N"/>
</dbReference>
<reference evidence="3 4" key="1">
    <citation type="submission" date="2019-01" db="EMBL/GenBank/DDBJ databases">
        <title>Sinorhodobacter populi sp. nov. isolated from the symptomatic bark tissue of Populus euramericana canker.</title>
        <authorList>
            <person name="Xu G."/>
        </authorList>
    </citation>
    <scope>NUCLEOTIDE SEQUENCE [LARGE SCALE GENOMIC DNA]</scope>
    <source>
        <strain evidence="3 4">2D-5</strain>
    </source>
</reference>
<reference evidence="3 4" key="2">
    <citation type="submission" date="2019-01" db="EMBL/GenBank/DDBJ databases">
        <authorList>
            <person name="Li Y."/>
        </authorList>
    </citation>
    <scope>NUCLEOTIDE SEQUENCE [LARGE SCALE GENOMIC DNA]</scope>
    <source>
        <strain evidence="3 4">2D-5</strain>
    </source>
</reference>
<feature type="domain" description="Bacteriophage tail tape measure N-terminal" evidence="2">
    <location>
        <begin position="208"/>
        <end position="324"/>
    </location>
</feature>